<keyword evidence="3 7" id="KW-0812">Transmembrane</keyword>
<comment type="similarity">
    <text evidence="2 6">Belongs to the sodium:solute symporter (SSF) (TC 2.A.21) family.</text>
</comment>
<dbReference type="PROSITE" id="PS50283">
    <property type="entry name" value="NA_SOLUT_SYMP_3"/>
    <property type="match status" value="1"/>
</dbReference>
<feature type="transmembrane region" description="Helical" evidence="7">
    <location>
        <begin position="441"/>
        <end position="460"/>
    </location>
</feature>
<dbReference type="InterPro" id="IPR001734">
    <property type="entry name" value="Na/solute_symporter"/>
</dbReference>
<feature type="transmembrane region" description="Helical" evidence="7">
    <location>
        <begin position="219"/>
        <end position="237"/>
    </location>
</feature>
<feature type="transmembrane region" description="Helical" evidence="7">
    <location>
        <begin position="83"/>
        <end position="101"/>
    </location>
</feature>
<proteinExistence type="inferred from homology"/>
<dbReference type="EMBL" id="CAJVPG010000111">
    <property type="protein sequence ID" value="CAG8343831.1"/>
    <property type="molecule type" value="Genomic_DNA"/>
</dbReference>
<feature type="transmembrane region" description="Helical" evidence="7">
    <location>
        <begin position="412"/>
        <end position="434"/>
    </location>
</feature>
<accession>A0A9W4ITT9</accession>
<evidence type="ECO:0008006" key="10">
    <source>
        <dbReference type="Google" id="ProtNLM"/>
    </source>
</evidence>
<dbReference type="Gene3D" id="1.20.1730.10">
    <property type="entry name" value="Sodium/glucose cotransporter"/>
    <property type="match status" value="1"/>
</dbReference>
<feature type="transmembrane region" description="Helical" evidence="7">
    <location>
        <begin position="352"/>
        <end position="372"/>
    </location>
</feature>
<feature type="transmembrane region" description="Helical" evidence="7">
    <location>
        <begin position="480"/>
        <end position="501"/>
    </location>
</feature>
<keyword evidence="5 7" id="KW-0472">Membrane</keyword>
<dbReference type="GO" id="GO:0005886">
    <property type="term" value="C:plasma membrane"/>
    <property type="evidence" value="ECO:0007669"/>
    <property type="project" value="TreeGrafter"/>
</dbReference>
<protein>
    <recommendedName>
        <fullName evidence="10">Sodium/solute symporter</fullName>
    </recommendedName>
</protein>
<evidence type="ECO:0000256" key="6">
    <source>
        <dbReference type="RuleBase" id="RU362091"/>
    </source>
</evidence>
<feature type="transmembrane region" description="Helical" evidence="7">
    <location>
        <begin position="121"/>
        <end position="139"/>
    </location>
</feature>
<evidence type="ECO:0000313" key="9">
    <source>
        <dbReference type="Proteomes" id="UP001152649"/>
    </source>
</evidence>
<organism evidence="8 9">
    <name type="scientific">Penicillium salamii</name>
    <dbReference type="NCBI Taxonomy" id="1612424"/>
    <lineage>
        <taxon>Eukaryota</taxon>
        <taxon>Fungi</taxon>
        <taxon>Dikarya</taxon>
        <taxon>Ascomycota</taxon>
        <taxon>Pezizomycotina</taxon>
        <taxon>Eurotiomycetes</taxon>
        <taxon>Eurotiomycetidae</taxon>
        <taxon>Eurotiales</taxon>
        <taxon>Aspergillaceae</taxon>
        <taxon>Penicillium</taxon>
    </lineage>
</organism>
<comment type="subcellular location">
    <subcellularLocation>
        <location evidence="1">Membrane</location>
        <topology evidence="1">Multi-pass membrane protein</topology>
    </subcellularLocation>
</comment>
<dbReference type="Proteomes" id="UP001152649">
    <property type="component" value="Unassembled WGS sequence"/>
</dbReference>
<evidence type="ECO:0000256" key="1">
    <source>
        <dbReference type="ARBA" id="ARBA00004141"/>
    </source>
</evidence>
<dbReference type="CDD" id="cd11476">
    <property type="entry name" value="SLC5sbd_DUR3"/>
    <property type="match status" value="1"/>
</dbReference>
<reference evidence="8" key="1">
    <citation type="submission" date="2021-07" db="EMBL/GenBank/DDBJ databases">
        <authorList>
            <person name="Branca A.L. A."/>
        </authorList>
    </citation>
    <scope>NUCLEOTIDE SEQUENCE</scope>
</reference>
<evidence type="ECO:0000313" key="8">
    <source>
        <dbReference type="EMBL" id="CAG8343831.1"/>
    </source>
</evidence>
<gene>
    <name evidence="8" type="ORF">PSALAMII_LOCUS2934</name>
</gene>
<dbReference type="Pfam" id="PF00474">
    <property type="entry name" value="SSF"/>
    <property type="match status" value="1"/>
</dbReference>
<evidence type="ECO:0000256" key="7">
    <source>
        <dbReference type="SAM" id="Phobius"/>
    </source>
</evidence>
<feature type="transmembrane region" description="Helical" evidence="7">
    <location>
        <begin position="574"/>
        <end position="598"/>
    </location>
</feature>
<evidence type="ECO:0000256" key="5">
    <source>
        <dbReference type="ARBA" id="ARBA00023136"/>
    </source>
</evidence>
<evidence type="ECO:0000256" key="4">
    <source>
        <dbReference type="ARBA" id="ARBA00022989"/>
    </source>
</evidence>
<dbReference type="OrthoDB" id="8117402at2759"/>
<feature type="transmembrane region" description="Helical" evidence="7">
    <location>
        <begin position="56"/>
        <end position="77"/>
    </location>
</feature>
<dbReference type="InterPro" id="IPR031155">
    <property type="entry name" value="DUR"/>
</dbReference>
<feature type="transmembrane region" description="Helical" evidence="7">
    <location>
        <begin position="145"/>
        <end position="173"/>
    </location>
</feature>
<feature type="transmembrane region" description="Helical" evidence="7">
    <location>
        <begin position="384"/>
        <end position="406"/>
    </location>
</feature>
<dbReference type="PANTHER" id="PTHR46154:SF1">
    <property type="entry name" value="ACTIVE TRANSPORTER, PUTATIVE (AFU_ORTHOLOGUE AFUA_1G17570)-RELATED"/>
    <property type="match status" value="1"/>
</dbReference>
<feature type="transmembrane region" description="Helical" evidence="7">
    <location>
        <begin position="275"/>
        <end position="300"/>
    </location>
</feature>
<sequence length="616" mass="67309">MMLVTKLLKSATGEDNANVETFIVADRKVRTGLIASAVVSVRICINKMKPDPTNQVYRQSWLWSTMLLSTTLVAYQYGISGPFWYGAGCAPMIVCFAYLGIVCKKRVPNAHTVLEIIKYRYGTTAHVSFIFLAILNNLFNTINMILGAAATITSLFLTDYIHTLIILVLCCYLTTKALTNSEVSSIGGLYDLVQTAQPRHMVEGNLGGSLLTMSSQQGIFFGIILMVSNFGAVIVSLDREIHGPGFIWPTDSSQMDAGYFTKAFAASPEAVVPGYVIGGICYFSIPWALGTVMGMTVLGLETSRAFPTFPRQMTSGEITGGLALPYGAMAIAGKGGAVATLLMTFMSVTSTLSAQVIAVSSVVSFDVYKTYWNPKSSHADLIRWNRIGVVIFGLIAAGLTAVFNHIGLDMGWTLYMIGIIVCPGMFPLILTILWKKQSRAAAIASAYLGMATGIGIWLGTAYKLYDVIDISTTGATLPCMYGTLGSALSPLLYSFMITMVAPQKFDWESMKGSQLVTGDDIVSYTGQEERPPQKIQKRVVRTALFWAMATFFGIWVLWPLPMYAAKFVMGRKLFIAWVTVSLIWLWITLIVIGVYPLWSGRDQIALIIHKFAASKK</sequence>
<dbReference type="InterPro" id="IPR038377">
    <property type="entry name" value="Na/Glc_symporter_sf"/>
</dbReference>
<feature type="transmembrane region" description="Helical" evidence="7">
    <location>
        <begin position="321"/>
        <end position="346"/>
    </location>
</feature>
<feature type="transmembrane region" description="Helical" evidence="7">
    <location>
        <begin position="543"/>
        <end position="562"/>
    </location>
</feature>
<comment type="caution">
    <text evidence="8">The sequence shown here is derived from an EMBL/GenBank/DDBJ whole genome shotgun (WGS) entry which is preliminary data.</text>
</comment>
<dbReference type="GO" id="GO:0015204">
    <property type="term" value="F:urea transmembrane transporter activity"/>
    <property type="evidence" value="ECO:0007669"/>
    <property type="project" value="InterPro"/>
</dbReference>
<evidence type="ECO:0000256" key="2">
    <source>
        <dbReference type="ARBA" id="ARBA00006434"/>
    </source>
</evidence>
<evidence type="ECO:0000256" key="3">
    <source>
        <dbReference type="ARBA" id="ARBA00022692"/>
    </source>
</evidence>
<dbReference type="AlphaFoldDB" id="A0A9W4ITT9"/>
<dbReference type="PANTHER" id="PTHR46154">
    <property type="match status" value="1"/>
</dbReference>
<keyword evidence="9" id="KW-1185">Reference proteome</keyword>
<name>A0A9W4ITT9_9EURO</name>
<keyword evidence="4 7" id="KW-1133">Transmembrane helix</keyword>